<keyword evidence="2" id="KW-1133">Transmembrane helix</keyword>
<dbReference type="Proteomes" id="UP000675880">
    <property type="component" value="Unassembled WGS sequence"/>
</dbReference>
<accession>A0ABN7LIH7</accession>
<evidence type="ECO:0000313" key="6">
    <source>
        <dbReference type="Proteomes" id="UP000675880"/>
    </source>
</evidence>
<evidence type="ECO:0000256" key="1">
    <source>
        <dbReference type="SAM" id="MobiDB-lite"/>
    </source>
</evidence>
<dbReference type="InterPro" id="IPR048389">
    <property type="entry name" value="YciQ-like_C"/>
</dbReference>
<dbReference type="Pfam" id="PF09972">
    <property type="entry name" value="DUF2207"/>
    <property type="match status" value="1"/>
</dbReference>
<evidence type="ECO:0000259" key="3">
    <source>
        <dbReference type="Pfam" id="PF09972"/>
    </source>
</evidence>
<keyword evidence="6" id="KW-1185">Reference proteome</keyword>
<feature type="domain" description="Predicted membrane protein YciQ-like C-terminal" evidence="4">
    <location>
        <begin position="284"/>
        <end position="521"/>
    </location>
</feature>
<keyword evidence="2" id="KW-0472">Membrane</keyword>
<feature type="region of interest" description="Disordered" evidence="1">
    <location>
        <begin position="551"/>
        <end position="590"/>
    </location>
</feature>
<feature type="compositionally biased region" description="Gly residues" evidence="1">
    <location>
        <begin position="568"/>
        <end position="590"/>
    </location>
</feature>
<feature type="domain" description="DUF2207" evidence="3">
    <location>
        <begin position="46"/>
        <end position="230"/>
    </location>
</feature>
<evidence type="ECO:0000313" key="5">
    <source>
        <dbReference type="EMBL" id="CAE6752140.1"/>
    </source>
</evidence>
<feature type="transmembrane region" description="Helical" evidence="2">
    <location>
        <begin position="250"/>
        <end position="269"/>
    </location>
</feature>
<evidence type="ECO:0008006" key="7">
    <source>
        <dbReference type="Google" id="ProtNLM"/>
    </source>
</evidence>
<organism evidence="5 6">
    <name type="scientific">Nitrospira defluvii</name>
    <dbReference type="NCBI Taxonomy" id="330214"/>
    <lineage>
        <taxon>Bacteria</taxon>
        <taxon>Pseudomonadati</taxon>
        <taxon>Nitrospirota</taxon>
        <taxon>Nitrospiria</taxon>
        <taxon>Nitrospirales</taxon>
        <taxon>Nitrospiraceae</taxon>
        <taxon>Nitrospira</taxon>
    </lineage>
</organism>
<proteinExistence type="predicted"/>
<gene>
    <name evidence="5" type="ORF">NSPZN2_30225</name>
</gene>
<sequence>MVRHCGTSVSGRPATPLFSILLHLVVLCLLILGHLPFAEARSFVLSRFDVDLQVLPSGTLLVTETVSPRFEGSWNGIERLIPVEYRTPQGFNYQLQLDLVSVTDEQGTALKYESSRERHYRNVRIWIPGATDTTRTFVLKYRVRNGLKFFDDHDELYWNVTGDEWDVPIEQASARILLPPNAAGVRALAFTGAYGAREEAATISIDGSRITMTMPRQLGFREGLTAVVGWDKGLVAAPTPVDQAQQFLGANWPLLIPPLVLAVMLRLWWTRGRDPRLRPIVVAYEPPDNLTPAEVGTLADESPDVRDITATVVNLAVRGYLRIKEQKTEQLFGLWTSTDYVFHRIKPQQDWAGLPKHERLLLEALYKDEGGDEVSLSSLENRFYRSLPGIRDAVFDSLQGRAYYGQRPDRVKQNYYLAGGLLALGLTFALAAVADNWGLAPPAFFTAGLLSGVIVAGFGRIMPARTVKGTRALEGVLGFEEFLTRVEADRFERVIKTPELFEKFLPYAMALGVETNWARAFESIVMTAPAWYQGSDLAQFNARGFTSRMSDMASRTGSTMTSAPRSSGGSGFSGGGSSGGGFGGGGGRGF</sequence>
<dbReference type="InterPro" id="IPR018702">
    <property type="entry name" value="DUF2207"/>
</dbReference>
<keyword evidence="2" id="KW-0812">Transmembrane</keyword>
<feature type="transmembrane region" description="Helical" evidence="2">
    <location>
        <begin position="440"/>
        <end position="461"/>
    </location>
</feature>
<reference evidence="5 6" key="1">
    <citation type="submission" date="2021-02" db="EMBL/GenBank/DDBJ databases">
        <authorList>
            <person name="Han P."/>
        </authorList>
    </citation>
    <scope>NUCLEOTIDE SEQUENCE [LARGE SCALE GENOMIC DNA]</scope>
    <source>
        <strain evidence="5">Candidatus Nitrospira sp. ZN2</strain>
    </source>
</reference>
<name>A0ABN7LIH7_9BACT</name>
<protein>
    <recommendedName>
        <fullName evidence="7">DUF2207 domain-containing protein</fullName>
    </recommendedName>
</protein>
<comment type="caution">
    <text evidence="5">The sequence shown here is derived from an EMBL/GenBank/DDBJ whole genome shotgun (WGS) entry which is preliminary data.</text>
</comment>
<feature type="transmembrane region" description="Helical" evidence="2">
    <location>
        <begin position="415"/>
        <end position="434"/>
    </location>
</feature>
<dbReference type="Pfam" id="PF20990">
    <property type="entry name" value="DUF2207_C"/>
    <property type="match status" value="1"/>
</dbReference>
<evidence type="ECO:0000256" key="2">
    <source>
        <dbReference type="SAM" id="Phobius"/>
    </source>
</evidence>
<dbReference type="EMBL" id="CAJNBJ010000016">
    <property type="protein sequence ID" value="CAE6752140.1"/>
    <property type="molecule type" value="Genomic_DNA"/>
</dbReference>
<evidence type="ECO:0000259" key="4">
    <source>
        <dbReference type="Pfam" id="PF20990"/>
    </source>
</evidence>
<feature type="compositionally biased region" description="Polar residues" evidence="1">
    <location>
        <begin position="551"/>
        <end position="564"/>
    </location>
</feature>